<dbReference type="GO" id="GO:0010078">
    <property type="term" value="P:maintenance of root meristem identity"/>
    <property type="evidence" value="ECO:0000318"/>
    <property type="project" value="GO_Central"/>
</dbReference>
<feature type="region of interest" description="Disordered" evidence="8">
    <location>
        <begin position="1"/>
        <end position="24"/>
    </location>
</feature>
<dbReference type="OrthoDB" id="1905265at2759"/>
<keyword evidence="2" id="KW-0479">Metal-binding</keyword>
<dbReference type="GO" id="GO:0005634">
    <property type="term" value="C:nucleus"/>
    <property type="evidence" value="ECO:0000318"/>
    <property type="project" value="GO_Central"/>
</dbReference>
<dbReference type="OMA" id="CAKNWGL"/>
<keyword evidence="3" id="KW-0863">Zinc-finger</keyword>
<evidence type="ECO:0000256" key="2">
    <source>
        <dbReference type="ARBA" id="ARBA00022723"/>
    </source>
</evidence>
<evidence type="ECO:0000256" key="4">
    <source>
        <dbReference type="ARBA" id="ARBA00022833"/>
    </source>
</evidence>
<name>A0A2C9U797_MANES</name>
<feature type="domain" description="Oberon-like PHD finger" evidence="9">
    <location>
        <begin position="440"/>
        <end position="564"/>
    </location>
</feature>
<dbReference type="PRINTS" id="PR01544">
    <property type="entry name" value="ARATH130DUF"/>
</dbReference>
<reference evidence="12" key="1">
    <citation type="journal article" date="2016" name="Nat. Biotechnol.">
        <title>Sequencing wild and cultivated cassava and related species reveals extensive interspecific hybridization and genetic diversity.</title>
        <authorList>
            <person name="Bredeson J.V."/>
            <person name="Lyons J.B."/>
            <person name="Prochnik S.E."/>
            <person name="Wu G.A."/>
            <person name="Ha C.M."/>
            <person name="Edsinger-Gonzales E."/>
            <person name="Grimwood J."/>
            <person name="Schmutz J."/>
            <person name="Rabbi I.Y."/>
            <person name="Egesi C."/>
            <person name="Nauluvula P."/>
            <person name="Lebot V."/>
            <person name="Ndunguru J."/>
            <person name="Mkamilo G."/>
            <person name="Bart R.S."/>
            <person name="Setter T.L."/>
            <person name="Gleadow R.M."/>
            <person name="Kulakow P."/>
            <person name="Ferguson M.E."/>
            <person name="Rounsley S."/>
            <person name="Rokhsar D.S."/>
        </authorList>
    </citation>
    <scope>NUCLEOTIDE SEQUENCE [LARGE SCALE GENOMIC DNA]</scope>
    <source>
        <strain evidence="12">cv. AM560-2</strain>
    </source>
</reference>
<feature type="region of interest" description="Disordered" evidence="8">
    <location>
        <begin position="300"/>
        <end position="327"/>
    </location>
</feature>
<evidence type="ECO:0000256" key="7">
    <source>
        <dbReference type="SAM" id="Coils"/>
    </source>
</evidence>
<feature type="compositionally biased region" description="Polar residues" evidence="8">
    <location>
        <begin position="8"/>
        <end position="20"/>
    </location>
</feature>
<comment type="caution">
    <text evidence="11">The sequence shown here is derived from an EMBL/GenBank/DDBJ whole genome shotgun (WGS) entry which is preliminary data.</text>
</comment>
<dbReference type="InterPro" id="IPR047578">
    <property type="entry name" value="OBE1-like_PHD"/>
</dbReference>
<evidence type="ECO:0000259" key="10">
    <source>
        <dbReference type="Pfam" id="PF16312"/>
    </source>
</evidence>
<dbReference type="EMBL" id="CM004403">
    <property type="protein sequence ID" value="OAY25347.1"/>
    <property type="molecule type" value="Genomic_DNA"/>
</dbReference>
<evidence type="ECO:0000256" key="1">
    <source>
        <dbReference type="ARBA" id="ARBA00004123"/>
    </source>
</evidence>
<dbReference type="InterPro" id="IPR004082">
    <property type="entry name" value="OBERON"/>
</dbReference>
<feature type="compositionally biased region" description="Basic and acidic residues" evidence="8">
    <location>
        <begin position="113"/>
        <end position="125"/>
    </location>
</feature>
<evidence type="ECO:0000313" key="12">
    <source>
        <dbReference type="Proteomes" id="UP000091857"/>
    </source>
</evidence>
<dbReference type="Gramene" id="Manes.17G086800.1.v8.1">
    <property type="protein sequence ID" value="Manes.17G086800.1.v8.1.CDS"/>
    <property type="gene ID" value="Manes.17G086800.v8.1"/>
</dbReference>
<gene>
    <name evidence="11" type="ORF">MANES_17G086800v8</name>
</gene>
<dbReference type="Pfam" id="PF16312">
    <property type="entry name" value="Oberon_cc"/>
    <property type="match status" value="1"/>
</dbReference>
<evidence type="ECO:0000313" key="11">
    <source>
        <dbReference type="EMBL" id="OAY25347.1"/>
    </source>
</evidence>
<dbReference type="InterPro" id="IPR032881">
    <property type="entry name" value="Oberon-like_PHD"/>
</dbReference>
<dbReference type="GO" id="GO:0010468">
    <property type="term" value="P:regulation of gene expression"/>
    <property type="evidence" value="ECO:0000318"/>
    <property type="project" value="GO_Central"/>
</dbReference>
<feature type="compositionally biased region" description="Basic and acidic residues" evidence="8">
    <location>
        <begin position="300"/>
        <end position="316"/>
    </location>
</feature>
<keyword evidence="5 7" id="KW-0175">Coiled coil</keyword>
<keyword evidence="12" id="KW-1185">Reference proteome</keyword>
<evidence type="ECO:0000256" key="5">
    <source>
        <dbReference type="ARBA" id="ARBA00023054"/>
    </source>
</evidence>
<comment type="subcellular location">
    <subcellularLocation>
        <location evidence="1">Nucleus</location>
    </subcellularLocation>
</comment>
<dbReference type="STRING" id="3983.A0A2C9U797"/>
<dbReference type="GO" id="GO:0010071">
    <property type="term" value="P:root meristem specification"/>
    <property type="evidence" value="ECO:0000318"/>
    <property type="project" value="GO_Central"/>
</dbReference>
<dbReference type="PANTHER" id="PTHR21736">
    <property type="entry name" value="VERNALIZATION-INSENSITIVE PROTEIN 3"/>
    <property type="match status" value="1"/>
</dbReference>
<feature type="region of interest" description="Disordered" evidence="8">
    <location>
        <begin position="91"/>
        <end position="125"/>
    </location>
</feature>
<dbReference type="InterPro" id="IPR032535">
    <property type="entry name" value="Oberon_CC"/>
</dbReference>
<evidence type="ECO:0000259" key="9">
    <source>
        <dbReference type="Pfam" id="PF07227"/>
    </source>
</evidence>
<keyword evidence="6" id="KW-0539">Nucleus</keyword>
<sequence>MFGEKQHLSNVEAESSQNQAVPKEKISLSHKGIDFLAESKMGFDGFASKPQELTLSYLCENPKFGSTQKGKEVIFSENSNQDEKWVERDFMNLSETKSNSSSKREVQEEEGIERENSSRDKKPKLESTLNLSLALPDVSLSLTASNALQNAEPVIKPKPSRSIQSLGAAPSNNNTQTTCSNDFTAVSLSYSYSHPFSHNPSCSLTRNSTENYDYSVGRDDQIWCGGEGTNGSVHSRFRPIGDGLVALNNNNHGGGGNGGFSMMQGHRVTNKDSCNNSLYRTASSDNLSFFPSELPAKPRLDAYSGDSRRRDSENMRGVEGVDGGGKARKLSRPERILREIVSESIPVMAQIIQELADETLDSTKEYLKNLIVMPEKREELIGLQHRLERRSDLSKEALSKCQKDQLEILVAVKMGLASFMSGKIRLPANELVEIFLYMRCRNATCKSILPVDDCDCKFCSANKGFCSSCMCPVCMNFDCANNTCSWVGCDVCSHWCHAACGIQKNLIRPGPSLKGPKGTTEMQFHCIGCNHASEMFGFVKDVFVCCAKDWGLETLIKELDCVRRIFKGSDDFKGKELHVKAGELLSKLESKIVSPSDACNIIIQFFNCADSISDFPASGMSAKELMPTEASLRKDNASIPAATSLHPKYALYNMSSSSDRRDSLSNDLHRNNIKAALLGDLKINDEFQFGKLSKKDGLESLESIVRIKEAEARMFQSKADEARREAEGYRRMIRAKSEKLEEEYAEKLAKLCLQETEERRRKKLDELKVLENSHSDYYNMKLRMQAEIAGLLERMEATKQKWV</sequence>
<evidence type="ECO:0008006" key="13">
    <source>
        <dbReference type="Google" id="ProtNLM"/>
    </source>
</evidence>
<dbReference type="Proteomes" id="UP000091857">
    <property type="component" value="Chromosome 17"/>
</dbReference>
<feature type="coiled-coil region" evidence="7">
    <location>
        <begin position="705"/>
        <end position="801"/>
    </location>
</feature>
<keyword evidence="4" id="KW-0862">Zinc</keyword>
<organism evidence="11 12">
    <name type="scientific">Manihot esculenta</name>
    <name type="common">Cassava</name>
    <name type="synonym">Jatropha manihot</name>
    <dbReference type="NCBI Taxonomy" id="3983"/>
    <lineage>
        <taxon>Eukaryota</taxon>
        <taxon>Viridiplantae</taxon>
        <taxon>Streptophyta</taxon>
        <taxon>Embryophyta</taxon>
        <taxon>Tracheophyta</taxon>
        <taxon>Spermatophyta</taxon>
        <taxon>Magnoliopsida</taxon>
        <taxon>eudicotyledons</taxon>
        <taxon>Gunneridae</taxon>
        <taxon>Pentapetalae</taxon>
        <taxon>rosids</taxon>
        <taxon>fabids</taxon>
        <taxon>Malpighiales</taxon>
        <taxon>Euphorbiaceae</taxon>
        <taxon>Crotonoideae</taxon>
        <taxon>Manihoteae</taxon>
        <taxon>Manihot</taxon>
    </lineage>
</organism>
<dbReference type="GO" id="GO:0008270">
    <property type="term" value="F:zinc ion binding"/>
    <property type="evidence" value="ECO:0007669"/>
    <property type="project" value="UniProtKB-KW"/>
</dbReference>
<dbReference type="AlphaFoldDB" id="A0A2C9U797"/>
<dbReference type="GO" id="GO:0010492">
    <property type="term" value="P:maintenance of shoot apical meristem identity"/>
    <property type="evidence" value="ECO:0000318"/>
    <property type="project" value="GO_Central"/>
</dbReference>
<feature type="domain" description="Oberon coiled-coil region" evidence="10">
    <location>
        <begin position="663"/>
        <end position="792"/>
    </location>
</feature>
<dbReference type="Pfam" id="PF07227">
    <property type="entry name" value="PHD_Oberon"/>
    <property type="match status" value="1"/>
</dbReference>
<accession>A0A2C9U797</accession>
<evidence type="ECO:0000256" key="8">
    <source>
        <dbReference type="SAM" id="MobiDB-lite"/>
    </source>
</evidence>
<proteinExistence type="predicted"/>
<dbReference type="CDD" id="cd15612">
    <property type="entry name" value="PHD_OBE1_like"/>
    <property type="match status" value="1"/>
</dbReference>
<evidence type="ECO:0000256" key="3">
    <source>
        <dbReference type="ARBA" id="ARBA00022771"/>
    </source>
</evidence>
<evidence type="ECO:0000256" key="6">
    <source>
        <dbReference type="ARBA" id="ARBA00023242"/>
    </source>
</evidence>
<protein>
    <recommendedName>
        <fullName evidence="13">OBERON-like protein</fullName>
    </recommendedName>
</protein>
<dbReference type="PANTHER" id="PTHR21736:SF38">
    <property type="entry name" value="PROTEIN OBERON 3"/>
    <property type="match status" value="1"/>
</dbReference>